<proteinExistence type="predicted"/>
<organism evidence="2 3">
    <name type="scientific">Sparassis crispa</name>
    <dbReference type="NCBI Taxonomy" id="139825"/>
    <lineage>
        <taxon>Eukaryota</taxon>
        <taxon>Fungi</taxon>
        <taxon>Dikarya</taxon>
        <taxon>Basidiomycota</taxon>
        <taxon>Agaricomycotina</taxon>
        <taxon>Agaricomycetes</taxon>
        <taxon>Polyporales</taxon>
        <taxon>Sparassidaceae</taxon>
        <taxon>Sparassis</taxon>
    </lineage>
</organism>
<feature type="region of interest" description="Disordered" evidence="1">
    <location>
        <begin position="1"/>
        <end position="25"/>
    </location>
</feature>
<dbReference type="GeneID" id="38781369"/>
<name>A0A401GQH0_9APHY</name>
<dbReference type="AlphaFoldDB" id="A0A401GQH0"/>
<dbReference type="STRING" id="139825.A0A401GQH0"/>
<dbReference type="RefSeq" id="XP_027615365.1">
    <property type="nucleotide sequence ID" value="XM_027759564.1"/>
</dbReference>
<evidence type="ECO:0000313" key="2">
    <source>
        <dbReference type="EMBL" id="GBE84452.1"/>
    </source>
</evidence>
<keyword evidence="3" id="KW-1185">Reference proteome</keyword>
<reference evidence="2 3" key="1">
    <citation type="journal article" date="2018" name="Sci. Rep.">
        <title>Genome sequence of the cauliflower mushroom Sparassis crispa (Hanabiratake) and its association with beneficial usage.</title>
        <authorList>
            <person name="Kiyama R."/>
            <person name="Furutani Y."/>
            <person name="Kawaguchi K."/>
            <person name="Nakanishi T."/>
        </authorList>
    </citation>
    <scope>NUCLEOTIDE SEQUENCE [LARGE SCALE GENOMIC DNA]</scope>
</reference>
<feature type="compositionally biased region" description="Basic and acidic residues" evidence="1">
    <location>
        <begin position="11"/>
        <end position="24"/>
    </location>
</feature>
<protein>
    <submittedName>
        <fullName evidence="2">Uncharacterized protein</fullName>
    </submittedName>
</protein>
<dbReference type="InParanoid" id="A0A401GQH0"/>
<dbReference type="EMBL" id="BFAD01000006">
    <property type="protein sequence ID" value="GBE84452.1"/>
    <property type="molecule type" value="Genomic_DNA"/>
</dbReference>
<dbReference type="Proteomes" id="UP000287166">
    <property type="component" value="Unassembled WGS sequence"/>
</dbReference>
<gene>
    <name evidence="2" type="ORF">SCP_0604310</name>
</gene>
<sequence>MMASQDTEDSADAHPFDNLRKFDTADIPEPIDSVVQQKLPEPSMQLSRPQYISDLPIPEVPPPLSMSYKVFYVKFQELEKAGMVDGTGEWQDPG</sequence>
<dbReference type="OrthoDB" id="2576496at2759"/>
<feature type="compositionally biased region" description="Acidic residues" evidence="1">
    <location>
        <begin position="1"/>
        <end position="10"/>
    </location>
</feature>
<comment type="caution">
    <text evidence="2">The sequence shown here is derived from an EMBL/GenBank/DDBJ whole genome shotgun (WGS) entry which is preliminary data.</text>
</comment>
<evidence type="ECO:0000313" key="3">
    <source>
        <dbReference type="Proteomes" id="UP000287166"/>
    </source>
</evidence>
<accession>A0A401GQH0</accession>
<evidence type="ECO:0000256" key="1">
    <source>
        <dbReference type="SAM" id="MobiDB-lite"/>
    </source>
</evidence>